<sequence>MSDSLPTSERSARYQLAFLTDEWEWEADLVAPGPDQARAAARQALLDLVRKEKPALACVTLLEGAVKVGVWDWVQEQAVWTPL</sequence>
<dbReference type="Proteomes" id="UP000249254">
    <property type="component" value="Unassembled WGS sequence"/>
</dbReference>
<evidence type="ECO:0000313" key="2">
    <source>
        <dbReference type="Proteomes" id="UP000249254"/>
    </source>
</evidence>
<proteinExistence type="predicted"/>
<accession>A0A328AQB6</accession>
<organism evidence="1 2">
    <name type="scientific">Phenylobacterium soli</name>
    <dbReference type="NCBI Taxonomy" id="2170551"/>
    <lineage>
        <taxon>Bacteria</taxon>
        <taxon>Pseudomonadati</taxon>
        <taxon>Pseudomonadota</taxon>
        <taxon>Alphaproteobacteria</taxon>
        <taxon>Caulobacterales</taxon>
        <taxon>Caulobacteraceae</taxon>
        <taxon>Phenylobacterium</taxon>
    </lineage>
</organism>
<reference evidence="2" key="1">
    <citation type="submission" date="2018-05" db="EMBL/GenBank/DDBJ databases">
        <authorList>
            <person name="Li X."/>
        </authorList>
    </citation>
    <scope>NUCLEOTIDE SEQUENCE [LARGE SCALE GENOMIC DNA]</scope>
    <source>
        <strain evidence="2">LX32</strain>
    </source>
</reference>
<protein>
    <submittedName>
        <fullName evidence="1">Uncharacterized protein</fullName>
    </submittedName>
</protein>
<comment type="caution">
    <text evidence="1">The sequence shown here is derived from an EMBL/GenBank/DDBJ whole genome shotgun (WGS) entry which is preliminary data.</text>
</comment>
<dbReference type="EMBL" id="QFYQ01000001">
    <property type="protein sequence ID" value="RAK55946.1"/>
    <property type="molecule type" value="Genomic_DNA"/>
</dbReference>
<dbReference type="OrthoDB" id="9901247at2"/>
<dbReference type="AlphaFoldDB" id="A0A328AQB6"/>
<gene>
    <name evidence="1" type="ORF">DJ017_16230</name>
</gene>
<keyword evidence="2" id="KW-1185">Reference proteome</keyword>
<dbReference type="RefSeq" id="WP_111529694.1">
    <property type="nucleotide sequence ID" value="NZ_JBHRSG010000003.1"/>
</dbReference>
<name>A0A328AQB6_9CAUL</name>
<evidence type="ECO:0000313" key="1">
    <source>
        <dbReference type="EMBL" id="RAK55946.1"/>
    </source>
</evidence>